<feature type="domain" description="Integrase catalytic" evidence="2">
    <location>
        <begin position="67"/>
        <end position="164"/>
    </location>
</feature>
<dbReference type="InterPro" id="IPR039537">
    <property type="entry name" value="Retrotran_Ty1/copia-like"/>
</dbReference>
<dbReference type="Pfam" id="PF25597">
    <property type="entry name" value="SH3_retrovirus"/>
    <property type="match status" value="1"/>
</dbReference>
<proteinExistence type="predicted"/>
<dbReference type="PANTHER" id="PTHR42648:SF28">
    <property type="entry name" value="TRANSPOSON-ENCODED PROTEIN WITH RIBONUCLEASE H-LIKE AND RETROVIRUS ZINC FINGER-LIKE DOMAINS"/>
    <property type="match status" value="1"/>
</dbReference>
<accession>A0A151RYW8</accession>
<dbReference type="InterPro" id="IPR057670">
    <property type="entry name" value="SH3_retrovirus"/>
</dbReference>
<dbReference type="STRING" id="3821.A0A151RYW8"/>
<dbReference type="GO" id="GO:0015074">
    <property type="term" value="P:DNA integration"/>
    <property type="evidence" value="ECO:0007669"/>
    <property type="project" value="InterPro"/>
</dbReference>
<dbReference type="PANTHER" id="PTHR42648">
    <property type="entry name" value="TRANSPOSASE, PUTATIVE-RELATED"/>
    <property type="match status" value="1"/>
</dbReference>
<keyword evidence="4" id="KW-1185">Reference proteome</keyword>
<gene>
    <name evidence="3" type="ORF">KK1_030622</name>
</gene>
<reference evidence="3" key="1">
    <citation type="journal article" date="2012" name="Nat. Biotechnol.">
        <title>Draft genome sequence of pigeonpea (Cajanus cajan), an orphan legume crop of resource-poor farmers.</title>
        <authorList>
            <person name="Varshney R.K."/>
            <person name="Chen W."/>
            <person name="Li Y."/>
            <person name="Bharti A.K."/>
            <person name="Saxena R.K."/>
            <person name="Schlueter J.A."/>
            <person name="Donoghue M.T."/>
            <person name="Azam S."/>
            <person name="Fan G."/>
            <person name="Whaley A.M."/>
            <person name="Farmer A.D."/>
            <person name="Sheridan J."/>
            <person name="Iwata A."/>
            <person name="Tuteja R."/>
            <person name="Penmetsa R.V."/>
            <person name="Wu W."/>
            <person name="Upadhyaya H.D."/>
            <person name="Yang S.P."/>
            <person name="Shah T."/>
            <person name="Saxena K.B."/>
            <person name="Michael T."/>
            <person name="McCombie W.R."/>
            <person name="Yang B."/>
            <person name="Zhang G."/>
            <person name="Yang H."/>
            <person name="Wang J."/>
            <person name="Spillane C."/>
            <person name="Cook D.R."/>
            <person name="May G.D."/>
            <person name="Xu X."/>
            <person name="Jackson S.A."/>
        </authorList>
    </citation>
    <scope>NUCLEOTIDE SEQUENCE [LARGE SCALE GENOMIC DNA]</scope>
</reference>
<dbReference type="Gramene" id="C.cajan_35403.t">
    <property type="protein sequence ID" value="C.cajan_35403.t"/>
    <property type="gene ID" value="C.cajan_35403"/>
</dbReference>
<dbReference type="GO" id="GO:0006508">
    <property type="term" value="P:proteolysis"/>
    <property type="evidence" value="ECO:0007669"/>
    <property type="project" value="UniProtKB-KW"/>
</dbReference>
<evidence type="ECO:0000256" key="1">
    <source>
        <dbReference type="ARBA" id="ARBA00022670"/>
    </source>
</evidence>
<name>A0A151RYW8_CAJCA</name>
<dbReference type="GO" id="GO:0003676">
    <property type="term" value="F:nucleic acid binding"/>
    <property type="evidence" value="ECO:0007669"/>
    <property type="project" value="InterPro"/>
</dbReference>
<dbReference type="InterPro" id="IPR054722">
    <property type="entry name" value="PolX-like_BBD"/>
</dbReference>
<evidence type="ECO:0000313" key="3">
    <source>
        <dbReference type="EMBL" id="KYP47740.1"/>
    </source>
</evidence>
<dbReference type="Proteomes" id="UP000075243">
    <property type="component" value="Unassembled WGS sequence"/>
</dbReference>
<dbReference type="AlphaFoldDB" id="A0A151RYW8"/>
<dbReference type="Gene3D" id="3.30.420.10">
    <property type="entry name" value="Ribonuclease H-like superfamily/Ribonuclease H"/>
    <property type="match status" value="1"/>
</dbReference>
<evidence type="ECO:0000313" key="4">
    <source>
        <dbReference type="Proteomes" id="UP000075243"/>
    </source>
</evidence>
<protein>
    <submittedName>
        <fullName evidence="3">Retrovirus-related Pol polyprotein from transposon TNT 1-94</fullName>
    </submittedName>
</protein>
<organism evidence="3 4">
    <name type="scientific">Cajanus cajan</name>
    <name type="common">Pigeon pea</name>
    <name type="synonym">Cajanus indicus</name>
    <dbReference type="NCBI Taxonomy" id="3821"/>
    <lineage>
        <taxon>Eukaryota</taxon>
        <taxon>Viridiplantae</taxon>
        <taxon>Streptophyta</taxon>
        <taxon>Embryophyta</taxon>
        <taxon>Tracheophyta</taxon>
        <taxon>Spermatophyta</taxon>
        <taxon>Magnoliopsida</taxon>
        <taxon>eudicotyledons</taxon>
        <taxon>Gunneridae</taxon>
        <taxon>Pentapetalae</taxon>
        <taxon>rosids</taxon>
        <taxon>fabids</taxon>
        <taxon>Fabales</taxon>
        <taxon>Fabaceae</taxon>
        <taxon>Papilionoideae</taxon>
        <taxon>50 kb inversion clade</taxon>
        <taxon>NPAAA clade</taxon>
        <taxon>indigoferoid/millettioid clade</taxon>
        <taxon>Phaseoleae</taxon>
        <taxon>Cajanus</taxon>
    </lineage>
</organism>
<keyword evidence="1" id="KW-0645">Protease</keyword>
<dbReference type="Pfam" id="PF22936">
    <property type="entry name" value="Pol_BBD"/>
    <property type="match status" value="1"/>
</dbReference>
<dbReference type="OMA" id="MHKEWIL"/>
<dbReference type="PROSITE" id="PS50994">
    <property type="entry name" value="INTEGRASE"/>
    <property type="match status" value="1"/>
</dbReference>
<sequence>MHKEWILVNFGCSFHMTPNKDWFKTYNQVDGGTVLLGNNKACKVIGIGFVRLRMFDGMDRVLQRNLKKLRIDNGLEFCGDKFSKFSRENGVAWHKTVRDTPQQNELAERFNRTILERVRCMLNHVRLLKSFWAEAVSSAVYCINRFPSTTLEFKTPQEVWSGRKANYSKLKVFGCIAYAHTKQDKLEPRALKCIFIGYPEGVKGYKLWCLKPGYKKCLISRDVIFNEIEMANLVKPSKVEIHEKSQDQTIKIKVEFVVTTEGETTTQR</sequence>
<dbReference type="SUPFAM" id="SSF53098">
    <property type="entry name" value="Ribonuclease H-like"/>
    <property type="match status" value="1"/>
</dbReference>
<evidence type="ECO:0000259" key="2">
    <source>
        <dbReference type="PROSITE" id="PS50994"/>
    </source>
</evidence>
<dbReference type="GO" id="GO:0008233">
    <property type="term" value="F:peptidase activity"/>
    <property type="evidence" value="ECO:0007669"/>
    <property type="project" value="UniProtKB-KW"/>
</dbReference>
<dbReference type="InterPro" id="IPR012337">
    <property type="entry name" value="RNaseH-like_sf"/>
</dbReference>
<dbReference type="InterPro" id="IPR001584">
    <property type="entry name" value="Integrase_cat-core"/>
</dbReference>
<dbReference type="EMBL" id="KQ483519">
    <property type="protein sequence ID" value="KYP47740.1"/>
    <property type="molecule type" value="Genomic_DNA"/>
</dbReference>
<keyword evidence="1" id="KW-0378">Hydrolase</keyword>
<dbReference type="InterPro" id="IPR036397">
    <property type="entry name" value="RNaseH_sf"/>
</dbReference>